<proteinExistence type="predicted"/>
<dbReference type="GO" id="GO:0030674">
    <property type="term" value="F:protein-macromolecule adaptor activity"/>
    <property type="evidence" value="ECO:0000318"/>
    <property type="project" value="GO_Central"/>
</dbReference>
<name>A2EQ79_TRIV3</name>
<reference evidence="1" key="1">
    <citation type="submission" date="2006-10" db="EMBL/GenBank/DDBJ databases">
        <authorList>
            <person name="Amadeo P."/>
            <person name="Zhao Q."/>
            <person name="Wortman J."/>
            <person name="Fraser-Liggett C."/>
            <person name="Carlton J."/>
        </authorList>
    </citation>
    <scope>NUCLEOTIDE SEQUENCE</scope>
    <source>
        <strain evidence="1">G3</strain>
    </source>
</reference>
<dbReference type="InterPro" id="IPR016024">
    <property type="entry name" value="ARM-type_fold"/>
</dbReference>
<dbReference type="GO" id="GO:0071230">
    <property type="term" value="P:cellular response to amino acid stimulus"/>
    <property type="evidence" value="ECO:0000318"/>
    <property type="project" value="GO_Central"/>
</dbReference>
<accession>A2EQ79</accession>
<dbReference type="InParanoid" id="A2EQ79"/>
<dbReference type="VEuPathDB" id="TrichDB:TVAG_058190"/>
<dbReference type="SMR" id="A2EQ79"/>
<dbReference type="KEGG" id="tva:4763028"/>
<protein>
    <recommendedName>
        <fullName evidence="3">Raptor N-terminal CASPase-like domain-containing protein</fullName>
    </recommendedName>
</protein>
<dbReference type="OrthoDB" id="10262360at2759"/>
<dbReference type="SUPFAM" id="SSF48371">
    <property type="entry name" value="ARM repeat"/>
    <property type="match status" value="1"/>
</dbReference>
<reference evidence="1" key="2">
    <citation type="journal article" date="2007" name="Science">
        <title>Draft genome sequence of the sexually transmitted pathogen Trichomonas vaginalis.</title>
        <authorList>
            <person name="Carlton J.M."/>
            <person name="Hirt R.P."/>
            <person name="Silva J.C."/>
            <person name="Delcher A.L."/>
            <person name="Schatz M."/>
            <person name="Zhao Q."/>
            <person name="Wortman J.R."/>
            <person name="Bidwell S.L."/>
            <person name="Alsmark U.C.M."/>
            <person name="Besteiro S."/>
            <person name="Sicheritz-Ponten T."/>
            <person name="Noel C.J."/>
            <person name="Dacks J.B."/>
            <person name="Foster P.G."/>
            <person name="Simillion C."/>
            <person name="Van de Peer Y."/>
            <person name="Miranda-Saavedra D."/>
            <person name="Barton G.J."/>
            <person name="Westrop G.D."/>
            <person name="Mueller S."/>
            <person name="Dessi D."/>
            <person name="Fiori P.L."/>
            <person name="Ren Q."/>
            <person name="Paulsen I."/>
            <person name="Zhang H."/>
            <person name="Bastida-Corcuera F.D."/>
            <person name="Simoes-Barbosa A."/>
            <person name="Brown M.T."/>
            <person name="Hayes R.D."/>
            <person name="Mukherjee M."/>
            <person name="Okumura C.Y."/>
            <person name="Schneider R."/>
            <person name="Smith A.J."/>
            <person name="Vanacova S."/>
            <person name="Villalvazo M."/>
            <person name="Haas B.J."/>
            <person name="Pertea M."/>
            <person name="Feldblyum T.V."/>
            <person name="Utterback T.R."/>
            <person name="Shu C.L."/>
            <person name="Osoegawa K."/>
            <person name="de Jong P.J."/>
            <person name="Hrdy I."/>
            <person name="Horvathova L."/>
            <person name="Zubacova Z."/>
            <person name="Dolezal P."/>
            <person name="Malik S.B."/>
            <person name="Logsdon J.M. Jr."/>
            <person name="Henze K."/>
            <person name="Gupta A."/>
            <person name="Wang C.C."/>
            <person name="Dunne R.L."/>
            <person name="Upcroft J.A."/>
            <person name="Upcroft P."/>
            <person name="White O."/>
            <person name="Salzberg S.L."/>
            <person name="Tang P."/>
            <person name="Chiu C.-H."/>
            <person name="Lee Y.-S."/>
            <person name="Embley T.M."/>
            <person name="Coombs G.H."/>
            <person name="Mottram J.C."/>
            <person name="Tachezy J."/>
            <person name="Fraser-Liggett C.M."/>
            <person name="Johnson P.J."/>
        </authorList>
    </citation>
    <scope>NUCLEOTIDE SEQUENCE [LARGE SCALE GENOMIC DNA]</scope>
    <source>
        <strain evidence="1">G3</strain>
    </source>
</reference>
<dbReference type="GO" id="GO:0031929">
    <property type="term" value="P:TOR signaling"/>
    <property type="evidence" value="ECO:0000318"/>
    <property type="project" value="GO_Central"/>
</dbReference>
<dbReference type="InterPro" id="IPR004083">
    <property type="entry name" value="Raptor"/>
</dbReference>
<sequence length="908" mass="103192">MGHGLQQNPDQTTLNLSPTIEDENDSLKYTDLISAFKDPSCFIIDADYAGNMYPIFADETIGNKDRIGFFACSEDEILPRKVRLPADLFTSCMLTPAYVAILLESRQFYAFKKEGIHELELEDFSENGNLKNLIMPFTQIINKMMNCLVRAMSLEVLKPTDHYNIFFKDPKVSHLFVNFCFAQHIGNEIGFHPLSYPKIPDFTEHPLWEYLCMYLDHVLYYLLAPFDNTKQNQIVNYDKNVFLSDVLSSITNALNDRFNKDIPRQFALFPLIFDDDNLVEKGIETLILYFDKRQNLSIKNSICLGMIECLTTIQTKNHLSSIKGIAYCLCKLLAFAYTNKNGYELFLSYPNDILTNLIRDNSNDVNITLAIVLLTIMCSLDGSYVENFPNKEYFVNLSNGRNKMHIFWSLLFISLFVDAFEELPQGDFNLFFNKVCNSIIIDDPDIKSASINVLSSLIVHDIGFISIDLVRNTIVENYLSPSQIVRMQTFLLLQNFLISDMANDEVYFKDVFECLVAMKDDANPDIANAAKYIFQKFHNKDKNDVLIIPYHSSALIDGSISAFLKIKFDNLHICTDPPFNPHIMPLTKKVLPSMGAFPQSNYIFNEIDKVEHDKKVTTNIAFIDENFYAFGDVDGSICVRNFTEHITIKHNKQKFFRSDNNSPLSFVTPFLNDSLITGTKNGFISIISGIHGEMYLNDSFKVPAACHLELNSTEFDDIKNCFMIGTEEGTVEIWDASRCQNTNPIKLLDEGISKIHLSPEDNSLIGVIGRKSGCLKWFDSRSGFDNPVIYYGDGFVEFETVKFERGGFLALGSDGKMSQFRLNSMNKRSFTSLDNYEIFDVSLHKPCFIACGKSLDVVDLISGTPFHVLPRLYSFKPGAISSIDFNSHQHTFCFVANGNTIHATNVAN</sequence>
<dbReference type="RefSeq" id="XP_001317385.1">
    <property type="nucleotide sequence ID" value="XM_001317350.1"/>
</dbReference>
<gene>
    <name evidence="1" type="ORF">TVAG_058190</name>
</gene>
<dbReference type="SUPFAM" id="SSF50978">
    <property type="entry name" value="WD40 repeat-like"/>
    <property type="match status" value="1"/>
</dbReference>
<dbReference type="GO" id="GO:0009267">
    <property type="term" value="P:cellular response to starvation"/>
    <property type="evidence" value="ECO:0000318"/>
    <property type="project" value="GO_Central"/>
</dbReference>
<dbReference type="PRINTS" id="PR01547">
    <property type="entry name" value="YEAST176DUF"/>
</dbReference>
<evidence type="ECO:0008006" key="3">
    <source>
        <dbReference type="Google" id="ProtNLM"/>
    </source>
</evidence>
<evidence type="ECO:0000313" key="1">
    <source>
        <dbReference type="EMBL" id="EAY05162.1"/>
    </source>
</evidence>
<dbReference type="VEuPathDB" id="TrichDB:TVAGG3_0586470"/>
<dbReference type="GO" id="GO:0010506">
    <property type="term" value="P:regulation of autophagy"/>
    <property type="evidence" value="ECO:0000318"/>
    <property type="project" value="GO_Central"/>
</dbReference>
<dbReference type="eggNOG" id="KOG1517">
    <property type="taxonomic scope" value="Eukaryota"/>
</dbReference>
<dbReference type="Gene3D" id="2.130.10.10">
    <property type="entry name" value="YVTN repeat-like/Quinoprotein amine dehydrogenase"/>
    <property type="match status" value="1"/>
</dbReference>
<dbReference type="GO" id="GO:0005737">
    <property type="term" value="C:cytoplasm"/>
    <property type="evidence" value="ECO:0000318"/>
    <property type="project" value="GO_Central"/>
</dbReference>
<dbReference type="PANTHER" id="PTHR12848">
    <property type="entry name" value="REGULATORY-ASSOCIATED PROTEIN OF MTOR"/>
    <property type="match status" value="1"/>
</dbReference>
<dbReference type="Proteomes" id="UP000001542">
    <property type="component" value="Unassembled WGS sequence"/>
</dbReference>
<evidence type="ECO:0000313" key="2">
    <source>
        <dbReference type="Proteomes" id="UP000001542"/>
    </source>
</evidence>
<dbReference type="EMBL" id="DS113455">
    <property type="protein sequence ID" value="EAY05162.1"/>
    <property type="molecule type" value="Genomic_DNA"/>
</dbReference>
<dbReference type="InterPro" id="IPR036322">
    <property type="entry name" value="WD40_repeat_dom_sf"/>
</dbReference>
<organism evidence="1 2">
    <name type="scientific">Trichomonas vaginalis (strain ATCC PRA-98 / G3)</name>
    <dbReference type="NCBI Taxonomy" id="412133"/>
    <lineage>
        <taxon>Eukaryota</taxon>
        <taxon>Metamonada</taxon>
        <taxon>Parabasalia</taxon>
        <taxon>Trichomonadida</taxon>
        <taxon>Trichomonadidae</taxon>
        <taxon>Trichomonas</taxon>
    </lineage>
</organism>
<keyword evidence="2" id="KW-1185">Reference proteome</keyword>
<dbReference type="PANTHER" id="PTHR12848:SF16">
    <property type="entry name" value="REGULATORY-ASSOCIATED PROTEIN OF MTOR"/>
    <property type="match status" value="1"/>
</dbReference>
<dbReference type="GO" id="GO:0031931">
    <property type="term" value="C:TORC1 complex"/>
    <property type="evidence" value="ECO:0000318"/>
    <property type="project" value="GO_Central"/>
</dbReference>
<dbReference type="GO" id="GO:0030307">
    <property type="term" value="P:positive regulation of cell growth"/>
    <property type="evidence" value="ECO:0000318"/>
    <property type="project" value="GO_Central"/>
</dbReference>
<dbReference type="AlphaFoldDB" id="A2EQ79"/>
<dbReference type="STRING" id="5722.A2EQ79"/>
<dbReference type="InterPro" id="IPR015943">
    <property type="entry name" value="WD40/YVTN_repeat-like_dom_sf"/>
</dbReference>